<accession>A0A542YHT1</accession>
<comment type="caution">
    <text evidence="2">The sequence shown here is derived from an EMBL/GenBank/DDBJ whole genome shotgun (WGS) entry which is preliminary data.</text>
</comment>
<dbReference type="GO" id="GO:0016787">
    <property type="term" value="F:hydrolase activity"/>
    <property type="evidence" value="ECO:0007669"/>
    <property type="project" value="UniProtKB-KW"/>
</dbReference>
<proteinExistence type="predicted"/>
<dbReference type="Pfam" id="PF06259">
    <property type="entry name" value="Abhydrolase_8"/>
    <property type="match status" value="1"/>
</dbReference>
<name>A0A542YHT1_9MICO</name>
<sequence>MPRFIAIVATLVVLVGVTGVFVEHISTSASTAEREGTQNSASSGFGGSRYNAVVQGLPTLSAPVDFDRLADSSGVELLRQLGELDQVSIGRFADAHPEKLSALVALPPLAHDVAGWWSEIGAEPRRALVLAVPGVIGNLQGVPYEVRDAANRSYLKSSIVMLERAVAEGAGRAADVALQAQLRMLRQIELALGDRGTVPARSLIAVDIEWPGRAAVALGDLSTADFVSYLVPGMFFTVDGQIVDWTTTAQALHSEELTLLGSIRQPDGSASVTHSSIATVAWMGYETPTVFTVGELALANEGADRIAQAIGGLRAVRAGDQPFVTLITHSYGSTAASIALSDGVTAVDALAIVGSPGVVVASASDLAVRAGNVFVGEASWDPVVLGTFYGHDPAGEAFGARPIGVTGGTDDLTGIALAASTGHNGYFVPGSECLRNLALISLGSGDLVMGDAGAAVLASGQSNTQTFAQPQTIVRSPRIVSLLRG</sequence>
<keyword evidence="2" id="KW-0378">Hydrolase</keyword>
<keyword evidence="3" id="KW-1185">Reference proteome</keyword>
<dbReference type="EMBL" id="VFOM01000001">
    <property type="protein sequence ID" value="TQL47653.1"/>
    <property type="molecule type" value="Genomic_DNA"/>
</dbReference>
<dbReference type="InterPro" id="IPR010427">
    <property type="entry name" value="DUF1023"/>
</dbReference>
<feature type="domain" description="DUF1023" evidence="1">
    <location>
        <begin position="212"/>
        <end position="383"/>
    </location>
</feature>
<evidence type="ECO:0000259" key="1">
    <source>
        <dbReference type="Pfam" id="PF06259"/>
    </source>
</evidence>
<protein>
    <submittedName>
        <fullName evidence="2">Alpha/beta hydrolase family protein</fullName>
    </submittedName>
</protein>
<organism evidence="2 3">
    <name type="scientific">Homoserinimonas aerilata</name>
    <dbReference type="NCBI Taxonomy" id="1162970"/>
    <lineage>
        <taxon>Bacteria</taxon>
        <taxon>Bacillati</taxon>
        <taxon>Actinomycetota</taxon>
        <taxon>Actinomycetes</taxon>
        <taxon>Micrococcales</taxon>
        <taxon>Microbacteriaceae</taxon>
        <taxon>Homoserinimonas</taxon>
    </lineage>
</organism>
<gene>
    <name evidence="2" type="ORF">FB562_0719</name>
</gene>
<reference evidence="2 3" key="1">
    <citation type="submission" date="2019-06" db="EMBL/GenBank/DDBJ databases">
        <title>Sequencing the genomes of 1000 actinobacteria strains.</title>
        <authorList>
            <person name="Klenk H.-P."/>
        </authorList>
    </citation>
    <scope>NUCLEOTIDE SEQUENCE [LARGE SCALE GENOMIC DNA]</scope>
    <source>
        <strain evidence="2 3">DSM 26477</strain>
    </source>
</reference>
<dbReference type="AlphaFoldDB" id="A0A542YHT1"/>
<dbReference type="Proteomes" id="UP000317998">
    <property type="component" value="Unassembled WGS sequence"/>
</dbReference>
<evidence type="ECO:0000313" key="2">
    <source>
        <dbReference type="EMBL" id="TQL47653.1"/>
    </source>
</evidence>
<evidence type="ECO:0000313" key="3">
    <source>
        <dbReference type="Proteomes" id="UP000317998"/>
    </source>
</evidence>